<dbReference type="EMBL" id="CP000934">
    <property type="protein sequence ID" value="ACE84482.1"/>
    <property type="molecule type" value="Genomic_DNA"/>
</dbReference>
<organism evidence="1 2">
    <name type="scientific">Cellvibrio japonicus (strain Ueda107)</name>
    <name type="common">Pseudomonas fluorescens subsp. cellulosa</name>
    <dbReference type="NCBI Taxonomy" id="498211"/>
    <lineage>
        <taxon>Bacteria</taxon>
        <taxon>Pseudomonadati</taxon>
        <taxon>Pseudomonadota</taxon>
        <taxon>Gammaproteobacteria</taxon>
        <taxon>Cellvibrionales</taxon>
        <taxon>Cellvibrionaceae</taxon>
        <taxon>Cellvibrio</taxon>
    </lineage>
</organism>
<reference evidence="1 2" key="1">
    <citation type="journal article" date="2008" name="J. Bacteriol.">
        <title>Insights into plant cell wall degradation from the genome sequence of the soil bacterium Cellvibrio japonicus.</title>
        <authorList>
            <person name="Deboy R.T."/>
            <person name="Mongodin E.F."/>
            <person name="Fouts D.E."/>
            <person name="Tailford L.E."/>
            <person name="Khouri H."/>
            <person name="Emerson J.B."/>
            <person name="Mohamoud Y."/>
            <person name="Watkins K."/>
            <person name="Henrissat B."/>
            <person name="Gilbert H.J."/>
            <person name="Nelson K.E."/>
        </authorList>
    </citation>
    <scope>NUCLEOTIDE SEQUENCE [LARGE SCALE GENOMIC DNA]</scope>
    <source>
        <strain evidence="1 2">Ueda107</strain>
    </source>
</reference>
<protein>
    <submittedName>
        <fullName evidence="1">RHS Repeat family</fullName>
    </submittedName>
</protein>
<dbReference type="AlphaFoldDB" id="B3PIF7"/>
<dbReference type="InterPro" id="IPR031325">
    <property type="entry name" value="RHS_repeat"/>
</dbReference>
<dbReference type="InterPro" id="IPR006530">
    <property type="entry name" value="YD"/>
</dbReference>
<dbReference type="Gene3D" id="2.180.10.10">
    <property type="entry name" value="RHS repeat-associated core"/>
    <property type="match status" value="1"/>
</dbReference>
<dbReference type="STRING" id="498211.CJA_2096"/>
<name>B3PIF7_CELJU</name>
<keyword evidence="2" id="KW-1185">Reference proteome</keyword>
<evidence type="ECO:0000313" key="1">
    <source>
        <dbReference type="EMBL" id="ACE84482.1"/>
    </source>
</evidence>
<dbReference type="eggNOG" id="COG3209">
    <property type="taxonomic scope" value="Bacteria"/>
</dbReference>
<accession>B3PIF7</accession>
<proteinExistence type="predicted"/>
<dbReference type="NCBIfam" id="TIGR01643">
    <property type="entry name" value="YD_repeat_2x"/>
    <property type="match status" value="2"/>
</dbReference>
<sequence length="349" mass="39063">MRQASNRSRHYYRGITRMGLVRRLPYGYDALGNLTSATTAASNKTVKVQMCYDGLGRKIAMHDPDKGGFLGNATVACDQVDDYLASPASSKLAGWWFYRYNDFGELIEQTDTKKQVQSMDYDALGRMVTRTDKFTGGAVDTHTKWYYDKVYGESTAQLKTQGRLTAVVTSYGGVNETCGGSNYCQTYTYDNSSRVTDTVTYLPNNSQGYINSVKYDSVGRVYETRDVLNGLVSSNSGTTTLFNAYGYSEQIRDLATGDVLQKTVSVNARGQVKEELRNNGGAGVVTYVYDDRTGVLKNRKRLINTTFDIPWQQCLDLLKARSLRKFRKDFSQIGIGLKSIRFGRFNHAV</sequence>
<dbReference type="HOGENOM" id="CLU_793875_0_0_6"/>
<gene>
    <name evidence="1" type="ordered locus">CJA_2096</name>
</gene>
<dbReference type="Proteomes" id="UP000001036">
    <property type="component" value="Chromosome"/>
</dbReference>
<evidence type="ECO:0000313" key="2">
    <source>
        <dbReference type="Proteomes" id="UP000001036"/>
    </source>
</evidence>
<dbReference type="KEGG" id="cja:CJA_2096"/>
<dbReference type="Pfam" id="PF05593">
    <property type="entry name" value="RHS_repeat"/>
    <property type="match status" value="1"/>
</dbReference>